<dbReference type="SMART" id="SM00227">
    <property type="entry name" value="NEBU"/>
    <property type="match status" value="6"/>
</dbReference>
<dbReference type="EMBL" id="BEZZ01034333">
    <property type="protein sequence ID" value="GCC40265.1"/>
    <property type="molecule type" value="Genomic_DNA"/>
</dbReference>
<dbReference type="GO" id="GO:0071691">
    <property type="term" value="P:cardiac muscle thin filament assembly"/>
    <property type="evidence" value="ECO:0007669"/>
    <property type="project" value="TreeGrafter"/>
</dbReference>
<dbReference type="GO" id="GO:0030018">
    <property type="term" value="C:Z disc"/>
    <property type="evidence" value="ECO:0007669"/>
    <property type="project" value="InterPro"/>
</dbReference>
<gene>
    <name evidence="3" type="ORF">chiPu_0024179</name>
</gene>
<dbReference type="PROSITE" id="PS51216">
    <property type="entry name" value="NEBULIN"/>
    <property type="match status" value="3"/>
</dbReference>
<dbReference type="PRINTS" id="PR00510">
    <property type="entry name" value="NEBULIN"/>
</dbReference>
<evidence type="ECO:0000313" key="4">
    <source>
        <dbReference type="Proteomes" id="UP000287033"/>
    </source>
</evidence>
<dbReference type="AlphaFoldDB" id="A0A401TCE5"/>
<evidence type="ECO:0000313" key="3">
    <source>
        <dbReference type="EMBL" id="GCC40265.1"/>
    </source>
</evidence>
<keyword evidence="4" id="KW-1185">Reference proteome</keyword>
<sequence>MALVLAKHNSKTLNQRLYTEAWEKDKLQIHIMPDTPEILLASQNKINYSDKQYRLALEESKKKGYDLRPDAISIKAAKASRDIASDYKYKTAYRQQLGHHVGCRNIQDDPKMVWSMHVAKIQSDREYKKDFEKTKTKFNMPVDMLDILLAKKCQTLVSDIDYRHYLHQWTCLPDQNDVIQAKKAYELQSDVSTLLKL</sequence>
<name>A0A401TCE5_CHIPU</name>
<accession>A0A401TCE5</accession>
<comment type="caution">
    <text evidence="3">The sequence shown here is derived from an EMBL/GenBank/DDBJ whole genome shotgun (WGS) entry which is preliminary data.</text>
</comment>
<dbReference type="Proteomes" id="UP000287033">
    <property type="component" value="Unassembled WGS sequence"/>
</dbReference>
<dbReference type="InterPro" id="IPR000900">
    <property type="entry name" value="Nebulin_repeat"/>
</dbReference>
<dbReference type="OMA" id="YSDKQYR"/>
<evidence type="ECO:0008006" key="5">
    <source>
        <dbReference type="Google" id="ProtNLM"/>
    </source>
</evidence>
<proteinExistence type="predicted"/>
<keyword evidence="1" id="KW-0677">Repeat</keyword>
<dbReference type="PANTHER" id="PTHR11039:SF37">
    <property type="entry name" value="NEBULIN"/>
    <property type="match status" value="1"/>
</dbReference>
<dbReference type="Pfam" id="PF00880">
    <property type="entry name" value="Nebulin"/>
    <property type="match status" value="4"/>
</dbReference>
<reference evidence="3 4" key="1">
    <citation type="journal article" date="2018" name="Nat. Ecol. Evol.">
        <title>Shark genomes provide insights into elasmobranch evolution and the origin of vertebrates.</title>
        <authorList>
            <person name="Hara Y"/>
            <person name="Yamaguchi K"/>
            <person name="Onimaru K"/>
            <person name="Kadota M"/>
            <person name="Koyanagi M"/>
            <person name="Keeley SD"/>
            <person name="Tatsumi K"/>
            <person name="Tanaka K"/>
            <person name="Motone F"/>
            <person name="Kageyama Y"/>
            <person name="Nozu R"/>
            <person name="Adachi N"/>
            <person name="Nishimura O"/>
            <person name="Nakagawa R"/>
            <person name="Tanegashima C"/>
            <person name="Kiyatake I"/>
            <person name="Matsumoto R"/>
            <person name="Murakumo K"/>
            <person name="Nishida K"/>
            <person name="Terakita A"/>
            <person name="Kuratani S"/>
            <person name="Sato K"/>
            <person name="Hyodo S Kuraku.S."/>
        </authorList>
    </citation>
    <scope>NUCLEOTIDE SEQUENCE [LARGE SCALE GENOMIC DNA]</scope>
</reference>
<dbReference type="OrthoDB" id="9295290at2759"/>
<dbReference type="InterPro" id="IPR055297">
    <property type="entry name" value="NEBU/NEBL"/>
</dbReference>
<keyword evidence="2" id="KW-0009">Actin-binding</keyword>
<dbReference type="InterPro" id="IPR013998">
    <property type="entry name" value="Nebulin-like"/>
</dbReference>
<protein>
    <recommendedName>
        <fullName evidence="5">Nebulin</fullName>
    </recommendedName>
</protein>
<evidence type="ECO:0000256" key="2">
    <source>
        <dbReference type="ARBA" id="ARBA00023203"/>
    </source>
</evidence>
<organism evidence="3 4">
    <name type="scientific">Chiloscyllium punctatum</name>
    <name type="common">Brownbanded bambooshark</name>
    <name type="synonym">Hemiscyllium punctatum</name>
    <dbReference type="NCBI Taxonomy" id="137246"/>
    <lineage>
        <taxon>Eukaryota</taxon>
        <taxon>Metazoa</taxon>
        <taxon>Chordata</taxon>
        <taxon>Craniata</taxon>
        <taxon>Vertebrata</taxon>
        <taxon>Chondrichthyes</taxon>
        <taxon>Elasmobranchii</taxon>
        <taxon>Galeomorphii</taxon>
        <taxon>Galeoidea</taxon>
        <taxon>Orectolobiformes</taxon>
        <taxon>Hemiscylliidae</taxon>
        <taxon>Chiloscyllium</taxon>
    </lineage>
</organism>
<dbReference type="PANTHER" id="PTHR11039">
    <property type="entry name" value="NEBULIN"/>
    <property type="match status" value="1"/>
</dbReference>
<dbReference type="STRING" id="137246.A0A401TCE5"/>
<evidence type="ECO:0000256" key="1">
    <source>
        <dbReference type="ARBA" id="ARBA00022737"/>
    </source>
</evidence>
<dbReference type="GO" id="GO:0051015">
    <property type="term" value="F:actin filament binding"/>
    <property type="evidence" value="ECO:0007669"/>
    <property type="project" value="InterPro"/>
</dbReference>